<dbReference type="PANTHER" id="PTHR14380">
    <property type="entry name" value="PLACENTA-SPECIFIC PROTEIN 1"/>
    <property type="match status" value="1"/>
</dbReference>
<reference evidence="6" key="1">
    <citation type="submission" date="2025-08" db="UniProtKB">
        <authorList>
            <consortium name="RefSeq"/>
        </authorList>
    </citation>
    <scope>IDENTIFICATION</scope>
    <source>
        <tissue evidence="6">Leukocyte</tissue>
    </source>
</reference>
<dbReference type="AlphaFoldDB" id="A0A8B7W604"/>
<dbReference type="PANTHER" id="PTHR14380:SF11">
    <property type="entry name" value="OOCYTE-SECRETED PROTEIN 4A"/>
    <property type="match status" value="1"/>
</dbReference>
<evidence type="ECO:0000256" key="1">
    <source>
        <dbReference type="ARBA" id="ARBA00004613"/>
    </source>
</evidence>
<comment type="subcellular location">
    <subcellularLocation>
        <location evidence="1">Secreted</location>
    </subcellularLocation>
</comment>
<dbReference type="GO" id="GO:0005576">
    <property type="term" value="C:extracellular region"/>
    <property type="evidence" value="ECO:0007669"/>
    <property type="project" value="UniProtKB-SubCell"/>
</dbReference>
<evidence type="ECO:0000313" key="6">
    <source>
        <dbReference type="RefSeq" id="XP_020039343.1"/>
    </source>
</evidence>
<keyword evidence="4" id="KW-0732">Signal</keyword>
<dbReference type="RefSeq" id="XP_020039343.1">
    <property type="nucleotide sequence ID" value="XM_020183754.1"/>
</dbReference>
<sequence>SVNCSEYWLQVKIRRTPVVNELELQPYELYLGTGCPVNRLQPDFFEFIYTLNSCGIRKYDRPWGILIESSVTYQPVLLNIIGFSPVSCSVPRPRLSFLVPFGMNGYDINIASESGSSEVTKGQQPSASSPQSKTCEPNFSSYNKGLSSYENEETAPNLNFLDTWSELAYQLEG</sequence>
<keyword evidence="3" id="KW-0964">Secreted</keyword>
<name>A0A8B7W604_CASCN</name>
<evidence type="ECO:0000256" key="3">
    <source>
        <dbReference type="ARBA" id="ARBA00022525"/>
    </source>
</evidence>
<evidence type="ECO:0000256" key="2">
    <source>
        <dbReference type="ARBA" id="ARBA00010071"/>
    </source>
</evidence>
<feature type="non-terminal residue" evidence="6">
    <location>
        <position position="1"/>
    </location>
</feature>
<comment type="similarity">
    <text evidence="2">Belongs to the PLAC1 family.</text>
</comment>
<protein>
    <submittedName>
        <fullName evidence="6">Placenta-specific protein 1</fullName>
    </submittedName>
</protein>
<dbReference type="Gene3D" id="2.60.40.3210">
    <property type="entry name" value="Zona pellucida, ZP-N domain"/>
    <property type="match status" value="1"/>
</dbReference>
<dbReference type="KEGG" id="ccan:109699165"/>
<dbReference type="InterPro" id="IPR033222">
    <property type="entry name" value="PLAC1_fam"/>
</dbReference>
<gene>
    <name evidence="6" type="primary">LOC109699165</name>
</gene>
<proteinExistence type="inferred from homology"/>
<dbReference type="OrthoDB" id="9535490at2759"/>
<evidence type="ECO:0000256" key="5">
    <source>
        <dbReference type="SAM" id="MobiDB-lite"/>
    </source>
</evidence>
<feature type="region of interest" description="Disordered" evidence="5">
    <location>
        <begin position="115"/>
        <end position="139"/>
    </location>
</feature>
<organism evidence="6">
    <name type="scientific">Castor canadensis</name>
    <name type="common">American beaver</name>
    <dbReference type="NCBI Taxonomy" id="51338"/>
    <lineage>
        <taxon>Eukaryota</taxon>
        <taxon>Metazoa</taxon>
        <taxon>Chordata</taxon>
        <taxon>Craniata</taxon>
        <taxon>Vertebrata</taxon>
        <taxon>Euteleostomi</taxon>
        <taxon>Mammalia</taxon>
        <taxon>Eutheria</taxon>
        <taxon>Euarchontoglires</taxon>
        <taxon>Glires</taxon>
        <taxon>Rodentia</taxon>
        <taxon>Castorimorpha</taxon>
        <taxon>Castoridae</taxon>
        <taxon>Castor</taxon>
    </lineage>
</organism>
<evidence type="ECO:0000256" key="4">
    <source>
        <dbReference type="ARBA" id="ARBA00022729"/>
    </source>
</evidence>
<accession>A0A8B7W604</accession>